<evidence type="ECO:0008006" key="2">
    <source>
        <dbReference type="Google" id="ProtNLM"/>
    </source>
</evidence>
<feature type="non-terminal residue" evidence="1">
    <location>
        <position position="58"/>
    </location>
</feature>
<proteinExistence type="predicted"/>
<reference evidence="1" key="1">
    <citation type="submission" date="2018-05" db="EMBL/GenBank/DDBJ databases">
        <authorList>
            <person name="Lanie J.A."/>
            <person name="Ng W.-L."/>
            <person name="Kazmierczak K.M."/>
            <person name="Andrzejewski T.M."/>
            <person name="Davidsen T.M."/>
            <person name="Wayne K.J."/>
            <person name="Tettelin H."/>
            <person name="Glass J.I."/>
            <person name="Rusch D."/>
            <person name="Podicherti R."/>
            <person name="Tsui H.-C.T."/>
            <person name="Winkler M.E."/>
        </authorList>
    </citation>
    <scope>NUCLEOTIDE SEQUENCE</scope>
</reference>
<sequence>MYYPTLPEAKQMAGQGNLLPIYKEIDADLETPVSAYLKVAMPPYSFLLESVEGGEHLA</sequence>
<dbReference type="Gene3D" id="3.60.120.10">
    <property type="entry name" value="Anthranilate synthase"/>
    <property type="match status" value="1"/>
</dbReference>
<accession>A0A382RVZ4</accession>
<gene>
    <name evidence="1" type="ORF">METZ01_LOCUS354179</name>
</gene>
<dbReference type="EMBL" id="UINC01124284">
    <property type="protein sequence ID" value="SVD01325.1"/>
    <property type="molecule type" value="Genomic_DNA"/>
</dbReference>
<dbReference type="InterPro" id="IPR005801">
    <property type="entry name" value="ADC_synthase"/>
</dbReference>
<dbReference type="AlphaFoldDB" id="A0A382RVZ4"/>
<name>A0A382RVZ4_9ZZZZ</name>
<protein>
    <recommendedName>
        <fullName evidence="2">Anthranilate synthase component I N-terminal domain-containing protein</fullName>
    </recommendedName>
</protein>
<organism evidence="1">
    <name type="scientific">marine metagenome</name>
    <dbReference type="NCBI Taxonomy" id="408172"/>
    <lineage>
        <taxon>unclassified sequences</taxon>
        <taxon>metagenomes</taxon>
        <taxon>ecological metagenomes</taxon>
    </lineage>
</organism>
<evidence type="ECO:0000313" key="1">
    <source>
        <dbReference type="EMBL" id="SVD01325.1"/>
    </source>
</evidence>